<proteinExistence type="predicted"/>
<dbReference type="Proteomes" id="UP000181976">
    <property type="component" value="Unassembled WGS sequence"/>
</dbReference>
<accession>A0A1I2ETJ0</accession>
<protein>
    <recommendedName>
        <fullName evidence="1">DUF6922 domain-containing protein</fullName>
    </recommendedName>
</protein>
<dbReference type="RefSeq" id="WP_010527477.1">
    <property type="nucleotide sequence ID" value="NZ_AFSL01000048.1"/>
</dbReference>
<dbReference type="AlphaFoldDB" id="A0A1I2ETJ0"/>
<gene>
    <name evidence="2" type="ORF">SAMN05444380_12436</name>
</gene>
<dbReference type="EMBL" id="FONA01000024">
    <property type="protein sequence ID" value="SFE96145.1"/>
    <property type="molecule type" value="Genomic_DNA"/>
</dbReference>
<dbReference type="Pfam" id="PF21956">
    <property type="entry name" value="DUF6922"/>
    <property type="match status" value="1"/>
</dbReference>
<feature type="domain" description="DUF6922" evidence="1">
    <location>
        <begin position="25"/>
        <end position="75"/>
    </location>
</feature>
<evidence type="ECO:0000313" key="2">
    <source>
        <dbReference type="EMBL" id="SFE96145.1"/>
    </source>
</evidence>
<organism evidence="2 3">
    <name type="scientific">Thermophagus xiamenensis</name>
    <dbReference type="NCBI Taxonomy" id="385682"/>
    <lineage>
        <taxon>Bacteria</taxon>
        <taxon>Pseudomonadati</taxon>
        <taxon>Bacteroidota</taxon>
        <taxon>Bacteroidia</taxon>
        <taxon>Marinilabiliales</taxon>
        <taxon>Marinilabiliaceae</taxon>
        <taxon>Thermophagus</taxon>
    </lineage>
</organism>
<evidence type="ECO:0000313" key="3">
    <source>
        <dbReference type="Proteomes" id="UP000181976"/>
    </source>
</evidence>
<dbReference type="OrthoDB" id="1364214at2"/>
<sequence>MPKTPINNTKDFSERSDKLPYLDLLSDHLFWDVNKKTLDIQKSKKTIVHRVLDYGLLKDWKILVHLYGIEEIAKVAMKIPDLEKKSANLIAFLSNTSIKNFACYSSKQSTPPHWNF</sequence>
<reference evidence="2 3" key="1">
    <citation type="submission" date="2016-10" db="EMBL/GenBank/DDBJ databases">
        <authorList>
            <person name="de Groot N.N."/>
        </authorList>
    </citation>
    <scope>NUCLEOTIDE SEQUENCE [LARGE SCALE GENOMIC DNA]</scope>
    <source>
        <strain evidence="2 3">DSM 19012</strain>
    </source>
</reference>
<evidence type="ECO:0000259" key="1">
    <source>
        <dbReference type="Pfam" id="PF21956"/>
    </source>
</evidence>
<keyword evidence="3" id="KW-1185">Reference proteome</keyword>
<dbReference type="eggNOG" id="ENOG50331D6">
    <property type="taxonomic scope" value="Bacteria"/>
</dbReference>
<dbReference type="InterPro" id="IPR053830">
    <property type="entry name" value="DUF6922"/>
</dbReference>
<dbReference type="InParanoid" id="A0A1I2ETJ0"/>
<name>A0A1I2ETJ0_9BACT</name>